<dbReference type="Gene3D" id="3.40.50.300">
    <property type="entry name" value="P-loop containing nucleotide triphosphate hydrolases"/>
    <property type="match status" value="1"/>
</dbReference>
<dbReference type="GO" id="GO:0046872">
    <property type="term" value="F:metal ion binding"/>
    <property type="evidence" value="ECO:0007669"/>
    <property type="project" value="UniProtKB-KW"/>
</dbReference>
<proteinExistence type="inferred from homology"/>
<reference evidence="12" key="1">
    <citation type="submission" date="2019-11" db="EMBL/GenBank/DDBJ databases">
        <title>Isolation and characterization of two novel species in the genus Thiomicrorhabdus.</title>
        <authorList>
            <person name="Mochizuki J."/>
            <person name="Kojima H."/>
            <person name="Fukui M."/>
        </authorList>
    </citation>
    <scope>NUCLEOTIDE SEQUENCE [LARGE SCALE GENOMIC DNA]</scope>
    <source>
        <strain evidence="12">AkT22</strain>
    </source>
</reference>
<dbReference type="Proteomes" id="UP000501466">
    <property type="component" value="Chromosome"/>
</dbReference>
<keyword evidence="4" id="KW-0963">Cytoplasm</keyword>
<gene>
    <name evidence="11" type="ORF">THMIRHAT_15890</name>
</gene>
<evidence type="ECO:0000313" key="11">
    <source>
        <dbReference type="EMBL" id="BBP43843.1"/>
    </source>
</evidence>
<name>A0A6F8PP01_9GAMM</name>
<dbReference type="GO" id="GO:0016740">
    <property type="term" value="F:transferase activity"/>
    <property type="evidence" value="ECO:0007669"/>
    <property type="project" value="UniProtKB-KW"/>
</dbReference>
<evidence type="ECO:0000256" key="7">
    <source>
        <dbReference type="ARBA" id="ARBA00022741"/>
    </source>
</evidence>
<dbReference type="KEGG" id="tzo:THMIRHAT_15890"/>
<dbReference type="Pfam" id="PF02367">
    <property type="entry name" value="TsaE"/>
    <property type="match status" value="1"/>
</dbReference>
<dbReference type="PANTHER" id="PTHR33540">
    <property type="entry name" value="TRNA THREONYLCARBAMOYLADENOSINE BIOSYNTHESIS PROTEIN TSAE"/>
    <property type="match status" value="1"/>
</dbReference>
<evidence type="ECO:0000256" key="5">
    <source>
        <dbReference type="ARBA" id="ARBA00022694"/>
    </source>
</evidence>
<dbReference type="RefSeq" id="WP_173291614.1">
    <property type="nucleotide sequence ID" value="NZ_AP021888.1"/>
</dbReference>
<dbReference type="InterPro" id="IPR003442">
    <property type="entry name" value="T6A_TsaE"/>
</dbReference>
<comment type="subcellular location">
    <subcellularLocation>
        <location evidence="1">Cytoplasm</location>
    </subcellularLocation>
</comment>
<dbReference type="EMBL" id="AP021888">
    <property type="protein sequence ID" value="BBP43843.1"/>
    <property type="molecule type" value="Genomic_DNA"/>
</dbReference>
<organism evidence="11 12">
    <name type="scientific">Thiosulfativibrio zosterae</name>
    <dbReference type="NCBI Taxonomy" id="2675053"/>
    <lineage>
        <taxon>Bacteria</taxon>
        <taxon>Pseudomonadati</taxon>
        <taxon>Pseudomonadota</taxon>
        <taxon>Gammaproteobacteria</taxon>
        <taxon>Thiotrichales</taxon>
        <taxon>Piscirickettsiaceae</taxon>
        <taxon>Thiosulfativibrio</taxon>
    </lineage>
</organism>
<keyword evidence="11" id="KW-0808">Transferase</keyword>
<keyword evidence="5" id="KW-0819">tRNA processing</keyword>
<evidence type="ECO:0000256" key="10">
    <source>
        <dbReference type="ARBA" id="ARBA00032441"/>
    </source>
</evidence>
<keyword evidence="6" id="KW-0479">Metal-binding</keyword>
<keyword evidence="8" id="KW-0067">ATP-binding</keyword>
<evidence type="ECO:0000313" key="12">
    <source>
        <dbReference type="Proteomes" id="UP000501466"/>
    </source>
</evidence>
<evidence type="ECO:0000256" key="9">
    <source>
        <dbReference type="ARBA" id="ARBA00022842"/>
    </source>
</evidence>
<evidence type="ECO:0000256" key="4">
    <source>
        <dbReference type="ARBA" id="ARBA00022490"/>
    </source>
</evidence>
<comment type="similarity">
    <text evidence="2">Belongs to the TsaE family.</text>
</comment>
<accession>A0A6F8PP01</accession>
<keyword evidence="7" id="KW-0547">Nucleotide-binding</keyword>
<keyword evidence="9" id="KW-0460">Magnesium</keyword>
<dbReference type="SUPFAM" id="SSF52540">
    <property type="entry name" value="P-loop containing nucleoside triphosphate hydrolases"/>
    <property type="match status" value="1"/>
</dbReference>
<dbReference type="PANTHER" id="PTHR33540:SF2">
    <property type="entry name" value="TRNA THREONYLCARBAMOYLADENOSINE BIOSYNTHESIS PROTEIN TSAE"/>
    <property type="match status" value="1"/>
</dbReference>
<dbReference type="GO" id="GO:0005737">
    <property type="term" value="C:cytoplasm"/>
    <property type="evidence" value="ECO:0007669"/>
    <property type="project" value="UniProtKB-SubCell"/>
</dbReference>
<evidence type="ECO:0000256" key="2">
    <source>
        <dbReference type="ARBA" id="ARBA00007599"/>
    </source>
</evidence>
<dbReference type="GO" id="GO:0005524">
    <property type="term" value="F:ATP binding"/>
    <property type="evidence" value="ECO:0007669"/>
    <property type="project" value="UniProtKB-KW"/>
</dbReference>
<dbReference type="NCBIfam" id="TIGR00150">
    <property type="entry name" value="T6A_YjeE"/>
    <property type="match status" value="1"/>
</dbReference>
<dbReference type="InterPro" id="IPR027417">
    <property type="entry name" value="P-loop_NTPase"/>
</dbReference>
<dbReference type="AlphaFoldDB" id="A0A6F8PP01"/>
<evidence type="ECO:0000256" key="3">
    <source>
        <dbReference type="ARBA" id="ARBA00019010"/>
    </source>
</evidence>
<sequence>MHFNKVSFYLADESATTRFGQAFAQGCKVLNGFDAGLVIFLEGDLGAGKSYLSRAFIQSYLPNQKVKSPTYTLVESYLTPLGTIVHFDLYRLCDPEELEFLALRDLLSGAYIALIEWPSKGAGQLPEADMVVELTHLENTSQTPGRKLTLTPQSQAGLAVVNYLAQTLGTLIVY</sequence>
<evidence type="ECO:0000256" key="8">
    <source>
        <dbReference type="ARBA" id="ARBA00022840"/>
    </source>
</evidence>
<evidence type="ECO:0000256" key="6">
    <source>
        <dbReference type="ARBA" id="ARBA00022723"/>
    </source>
</evidence>
<protein>
    <recommendedName>
        <fullName evidence="3">tRNA threonylcarbamoyladenosine biosynthesis protein TsaE</fullName>
    </recommendedName>
    <alternativeName>
        <fullName evidence="10">t(6)A37 threonylcarbamoyladenosine biosynthesis protein TsaE</fullName>
    </alternativeName>
</protein>
<dbReference type="GO" id="GO:0002949">
    <property type="term" value="P:tRNA threonylcarbamoyladenosine modification"/>
    <property type="evidence" value="ECO:0007669"/>
    <property type="project" value="InterPro"/>
</dbReference>
<evidence type="ECO:0000256" key="1">
    <source>
        <dbReference type="ARBA" id="ARBA00004496"/>
    </source>
</evidence>
<keyword evidence="12" id="KW-1185">Reference proteome</keyword>